<dbReference type="EMBL" id="AZEB01000032">
    <property type="protein sequence ID" value="KRL20279.1"/>
    <property type="molecule type" value="Genomic_DNA"/>
</dbReference>
<keyword evidence="2" id="KW-1185">Reference proteome</keyword>
<organism evidence="1 2">
    <name type="scientific">Lentilactobacillus kisonensis DSM 19906 = JCM 15041</name>
    <dbReference type="NCBI Taxonomy" id="1423766"/>
    <lineage>
        <taxon>Bacteria</taxon>
        <taxon>Bacillati</taxon>
        <taxon>Bacillota</taxon>
        <taxon>Bacilli</taxon>
        <taxon>Lactobacillales</taxon>
        <taxon>Lactobacillaceae</taxon>
        <taxon>Lentilactobacillus</taxon>
    </lineage>
</organism>
<evidence type="ECO:0000313" key="1">
    <source>
        <dbReference type="EMBL" id="KRL20279.1"/>
    </source>
</evidence>
<proteinExistence type="predicted"/>
<evidence type="ECO:0008006" key="3">
    <source>
        <dbReference type="Google" id="ProtNLM"/>
    </source>
</evidence>
<dbReference type="Pfam" id="PF10078">
    <property type="entry name" value="DUF2316"/>
    <property type="match status" value="1"/>
</dbReference>
<comment type="caution">
    <text evidence="1">The sequence shown here is derived from an EMBL/GenBank/DDBJ whole genome shotgun (WGS) entry which is preliminary data.</text>
</comment>
<dbReference type="AlphaFoldDB" id="A0A0R1NIE6"/>
<dbReference type="Proteomes" id="UP000051439">
    <property type="component" value="Unassembled WGS sequence"/>
</dbReference>
<name>A0A0R1NIE6_9LACO</name>
<dbReference type="RefSeq" id="WP_008857172.1">
    <property type="nucleotide sequence ID" value="NZ_AZEB01000032.1"/>
</dbReference>
<dbReference type="InterPro" id="IPR018757">
    <property type="entry name" value="DUF2316"/>
</dbReference>
<dbReference type="PATRIC" id="fig|1423766.4.peg.1845"/>
<evidence type="ECO:0000313" key="2">
    <source>
        <dbReference type="Proteomes" id="UP000051439"/>
    </source>
</evidence>
<accession>A0A0R1NIE6</accession>
<protein>
    <recommendedName>
        <fullName evidence="3">DUF2316 domain-containing protein</fullName>
    </recommendedName>
</protein>
<reference evidence="1 2" key="1">
    <citation type="journal article" date="2015" name="Genome Announc.">
        <title>Expanding the biotechnology potential of lactobacilli through comparative genomics of 213 strains and associated genera.</title>
        <authorList>
            <person name="Sun Z."/>
            <person name="Harris H.M."/>
            <person name="McCann A."/>
            <person name="Guo C."/>
            <person name="Argimon S."/>
            <person name="Zhang W."/>
            <person name="Yang X."/>
            <person name="Jeffery I.B."/>
            <person name="Cooney J.C."/>
            <person name="Kagawa T.F."/>
            <person name="Liu W."/>
            <person name="Song Y."/>
            <person name="Salvetti E."/>
            <person name="Wrobel A."/>
            <person name="Rasinkangas P."/>
            <person name="Parkhill J."/>
            <person name="Rea M.C."/>
            <person name="O'Sullivan O."/>
            <person name="Ritari J."/>
            <person name="Douillard F.P."/>
            <person name="Paul Ross R."/>
            <person name="Yang R."/>
            <person name="Briner A.E."/>
            <person name="Felis G.E."/>
            <person name="de Vos W.M."/>
            <person name="Barrangou R."/>
            <person name="Klaenhammer T.R."/>
            <person name="Caufield P.W."/>
            <person name="Cui Y."/>
            <person name="Zhang H."/>
            <person name="O'Toole P.W."/>
        </authorList>
    </citation>
    <scope>NUCLEOTIDE SEQUENCE [LARGE SCALE GENOMIC DNA]</scope>
    <source>
        <strain evidence="1 2">DSM 19906</strain>
    </source>
</reference>
<gene>
    <name evidence="1" type="ORF">FC98_GL001783</name>
</gene>
<sequence>MSLTPQQEDATRNELKQNFELANVTLDQVAADLSATSEHVQNVMQLDADRIEEPWILKAYFDSQIIKAGGQPIPYSALVGNPEHYWFLNGRFIKKGKLVE</sequence>